<comment type="caution">
    <text evidence="11">The sequence shown here is derived from an EMBL/GenBank/DDBJ whole genome shotgun (WGS) entry which is preliminary data.</text>
</comment>
<feature type="transmembrane region" description="Helical" evidence="10">
    <location>
        <begin position="31"/>
        <end position="52"/>
    </location>
</feature>
<gene>
    <name evidence="11" type="ORF">Hypma_003235</name>
</gene>
<evidence type="ECO:0000256" key="8">
    <source>
        <dbReference type="ARBA" id="ARBA00023033"/>
    </source>
</evidence>
<feature type="binding site" description="axial binding residue" evidence="9">
    <location>
        <position position="465"/>
    </location>
    <ligand>
        <name>heme</name>
        <dbReference type="ChEBI" id="CHEBI:30413"/>
    </ligand>
    <ligandPart>
        <name>Fe</name>
        <dbReference type="ChEBI" id="CHEBI:18248"/>
    </ligandPart>
</feature>
<keyword evidence="10" id="KW-1133">Transmembrane helix</keyword>
<sequence length="533" mass="60261">MLYFRHSPTRLHMAFSLLQTTLSMPDSPQTLALKVAIALQALIFVVVLLYAIHFARRKFSSRPPGPLGLPLVGNVFDLQGSREAEGIAALGKKYGDVVYLEVFGQPLLMLNSQAAMDLLDKRGALYSDRPHLPMAADFSGMGDLTPIMRYGEKFQFGRRLMNQALSTRAVSKWEGGIADESHELLRLLYNDPKRFVPHLNKMAGSMVMMSMYGHRVESDDDPYVELAIEFMEASTNAITGRWIVDFFPFAKYIPGLAFRKQAAKWKARIPDWVDKAFDSFKENMHTSDDAKNSLCGSLMIRPDGAPVDAETENRVKWIATSGFGAGLDVMVAVLCQFMMAMALHPKVQAQAQKEIDEVIGRERLPEFQDRELLPFMECVFKESLRWGTPAPLSVPHRLIQDDVYNNFFFPAGTLCIGNIWGILHDENLYRDPEMFKPERFQGLDPKEAKRLDPTNYVYGFGRRRCPGNHFAHSAVWFSMVGLLSAFVISPDVDEKGNEIPIKVEFEPGAIRHTKPFRCRFTPRHSKVGELLSL</sequence>
<dbReference type="InterPro" id="IPR050364">
    <property type="entry name" value="Cytochrome_P450_fung"/>
</dbReference>
<evidence type="ECO:0000256" key="9">
    <source>
        <dbReference type="PIRSR" id="PIRSR602401-1"/>
    </source>
</evidence>
<organism evidence="11 12">
    <name type="scientific">Hypsizygus marmoreus</name>
    <name type="common">White beech mushroom</name>
    <name type="synonym">Agaricus marmoreus</name>
    <dbReference type="NCBI Taxonomy" id="39966"/>
    <lineage>
        <taxon>Eukaryota</taxon>
        <taxon>Fungi</taxon>
        <taxon>Dikarya</taxon>
        <taxon>Basidiomycota</taxon>
        <taxon>Agaricomycotina</taxon>
        <taxon>Agaricomycetes</taxon>
        <taxon>Agaricomycetidae</taxon>
        <taxon>Agaricales</taxon>
        <taxon>Tricholomatineae</taxon>
        <taxon>Lyophyllaceae</taxon>
        <taxon>Hypsizygus</taxon>
    </lineage>
</organism>
<keyword evidence="10" id="KW-0472">Membrane</keyword>
<dbReference type="PRINTS" id="PR00463">
    <property type="entry name" value="EP450I"/>
</dbReference>
<proteinExistence type="inferred from homology"/>
<keyword evidence="8" id="KW-0503">Monooxygenase</keyword>
<dbReference type="GO" id="GO:0020037">
    <property type="term" value="F:heme binding"/>
    <property type="evidence" value="ECO:0007669"/>
    <property type="project" value="InterPro"/>
</dbReference>
<evidence type="ECO:0000256" key="4">
    <source>
        <dbReference type="ARBA" id="ARBA00022617"/>
    </source>
</evidence>
<keyword evidence="7 9" id="KW-0408">Iron</keyword>
<dbReference type="Pfam" id="PF00067">
    <property type="entry name" value="p450"/>
    <property type="match status" value="1"/>
</dbReference>
<dbReference type="STRING" id="39966.A0A369K763"/>
<comment type="cofactor">
    <cofactor evidence="1 9">
        <name>heme</name>
        <dbReference type="ChEBI" id="CHEBI:30413"/>
    </cofactor>
</comment>
<evidence type="ECO:0000256" key="3">
    <source>
        <dbReference type="ARBA" id="ARBA00010617"/>
    </source>
</evidence>
<dbReference type="SUPFAM" id="SSF48264">
    <property type="entry name" value="Cytochrome P450"/>
    <property type="match status" value="1"/>
</dbReference>
<evidence type="ECO:0000256" key="10">
    <source>
        <dbReference type="SAM" id="Phobius"/>
    </source>
</evidence>
<dbReference type="Proteomes" id="UP000076154">
    <property type="component" value="Unassembled WGS sequence"/>
</dbReference>
<evidence type="ECO:0000313" key="11">
    <source>
        <dbReference type="EMBL" id="RDB27673.1"/>
    </source>
</evidence>
<evidence type="ECO:0000256" key="1">
    <source>
        <dbReference type="ARBA" id="ARBA00001971"/>
    </source>
</evidence>
<dbReference type="InParanoid" id="A0A369K763"/>
<reference evidence="11" key="1">
    <citation type="submission" date="2018-04" db="EMBL/GenBank/DDBJ databases">
        <title>Whole genome sequencing of Hypsizygus marmoreus.</title>
        <authorList>
            <person name="Choi I.-G."/>
            <person name="Min B."/>
            <person name="Kim J.-G."/>
            <person name="Kim S."/>
            <person name="Oh Y.-L."/>
            <person name="Kong W.-S."/>
            <person name="Park H."/>
            <person name="Jeong J."/>
            <person name="Song E.-S."/>
        </authorList>
    </citation>
    <scope>NUCLEOTIDE SEQUENCE [LARGE SCALE GENOMIC DNA]</scope>
    <source>
        <strain evidence="11">51987-8</strain>
    </source>
</reference>
<dbReference type="InterPro" id="IPR002401">
    <property type="entry name" value="Cyt_P450_E_grp-I"/>
</dbReference>
<dbReference type="GO" id="GO:0016705">
    <property type="term" value="F:oxidoreductase activity, acting on paired donors, with incorporation or reduction of molecular oxygen"/>
    <property type="evidence" value="ECO:0007669"/>
    <property type="project" value="InterPro"/>
</dbReference>
<dbReference type="AlphaFoldDB" id="A0A369K763"/>
<dbReference type="InterPro" id="IPR001128">
    <property type="entry name" value="Cyt_P450"/>
</dbReference>
<dbReference type="EMBL" id="LUEZ02000014">
    <property type="protein sequence ID" value="RDB27673.1"/>
    <property type="molecule type" value="Genomic_DNA"/>
</dbReference>
<evidence type="ECO:0000256" key="6">
    <source>
        <dbReference type="ARBA" id="ARBA00023002"/>
    </source>
</evidence>
<dbReference type="GO" id="GO:0005506">
    <property type="term" value="F:iron ion binding"/>
    <property type="evidence" value="ECO:0007669"/>
    <property type="project" value="InterPro"/>
</dbReference>
<keyword evidence="12" id="KW-1185">Reference proteome</keyword>
<keyword evidence="5 9" id="KW-0479">Metal-binding</keyword>
<dbReference type="PANTHER" id="PTHR46300">
    <property type="entry name" value="P450, PUTATIVE (EUROFUNG)-RELATED-RELATED"/>
    <property type="match status" value="1"/>
</dbReference>
<keyword evidence="10" id="KW-0812">Transmembrane</keyword>
<dbReference type="GO" id="GO:0004497">
    <property type="term" value="F:monooxygenase activity"/>
    <property type="evidence" value="ECO:0007669"/>
    <property type="project" value="UniProtKB-KW"/>
</dbReference>
<dbReference type="PANTHER" id="PTHR46300:SF7">
    <property type="entry name" value="P450, PUTATIVE (EUROFUNG)-RELATED"/>
    <property type="match status" value="1"/>
</dbReference>
<comment type="similarity">
    <text evidence="3">Belongs to the cytochrome P450 family.</text>
</comment>
<evidence type="ECO:0000256" key="5">
    <source>
        <dbReference type="ARBA" id="ARBA00022723"/>
    </source>
</evidence>
<evidence type="ECO:0000256" key="7">
    <source>
        <dbReference type="ARBA" id="ARBA00023004"/>
    </source>
</evidence>
<keyword evidence="4 9" id="KW-0349">Heme</keyword>
<protein>
    <recommendedName>
        <fullName evidence="13">O-methylsterigmatocystin oxidoreductase</fullName>
    </recommendedName>
</protein>
<accession>A0A369K763</accession>
<name>A0A369K763_HYPMA</name>
<evidence type="ECO:0000313" key="12">
    <source>
        <dbReference type="Proteomes" id="UP000076154"/>
    </source>
</evidence>
<comment type="pathway">
    <text evidence="2">Secondary metabolite biosynthesis.</text>
</comment>
<dbReference type="CDD" id="cd11065">
    <property type="entry name" value="CYP64-like"/>
    <property type="match status" value="1"/>
</dbReference>
<dbReference type="InterPro" id="IPR036396">
    <property type="entry name" value="Cyt_P450_sf"/>
</dbReference>
<keyword evidence="6" id="KW-0560">Oxidoreductase</keyword>
<dbReference type="Gene3D" id="1.10.630.10">
    <property type="entry name" value="Cytochrome P450"/>
    <property type="match status" value="1"/>
</dbReference>
<evidence type="ECO:0000256" key="2">
    <source>
        <dbReference type="ARBA" id="ARBA00005179"/>
    </source>
</evidence>
<evidence type="ECO:0008006" key="13">
    <source>
        <dbReference type="Google" id="ProtNLM"/>
    </source>
</evidence>
<dbReference type="OrthoDB" id="3934656at2759"/>